<evidence type="ECO:0000313" key="1">
    <source>
        <dbReference type="EMBL" id="GAA1573250.1"/>
    </source>
</evidence>
<organism evidence="1 2">
    <name type="scientific">Kribbella sancticallisti</name>
    <dbReference type="NCBI Taxonomy" id="460087"/>
    <lineage>
        <taxon>Bacteria</taxon>
        <taxon>Bacillati</taxon>
        <taxon>Actinomycetota</taxon>
        <taxon>Actinomycetes</taxon>
        <taxon>Propionibacteriales</taxon>
        <taxon>Kribbellaceae</taxon>
        <taxon>Kribbella</taxon>
    </lineage>
</organism>
<gene>
    <name evidence="1" type="ORF">GCM10009789_28460</name>
</gene>
<protein>
    <submittedName>
        <fullName evidence="1">Uncharacterized protein</fullName>
    </submittedName>
</protein>
<accession>A0ABN2DC42</accession>
<keyword evidence="2" id="KW-1185">Reference proteome</keyword>
<comment type="caution">
    <text evidence="1">The sequence shown here is derived from an EMBL/GenBank/DDBJ whole genome shotgun (WGS) entry which is preliminary data.</text>
</comment>
<reference evidence="1 2" key="1">
    <citation type="journal article" date="2019" name="Int. J. Syst. Evol. Microbiol.">
        <title>The Global Catalogue of Microorganisms (GCM) 10K type strain sequencing project: providing services to taxonomists for standard genome sequencing and annotation.</title>
        <authorList>
            <consortium name="The Broad Institute Genomics Platform"/>
            <consortium name="The Broad Institute Genome Sequencing Center for Infectious Disease"/>
            <person name="Wu L."/>
            <person name="Ma J."/>
        </authorList>
    </citation>
    <scope>NUCLEOTIDE SEQUENCE [LARGE SCALE GENOMIC DNA]</scope>
    <source>
        <strain evidence="1 2">JCM 14969</strain>
    </source>
</reference>
<proteinExistence type="predicted"/>
<dbReference type="Proteomes" id="UP001500393">
    <property type="component" value="Unassembled WGS sequence"/>
</dbReference>
<name>A0ABN2DC42_9ACTN</name>
<dbReference type="EMBL" id="BAAAOS010000018">
    <property type="protein sequence ID" value="GAA1573250.1"/>
    <property type="molecule type" value="Genomic_DNA"/>
</dbReference>
<evidence type="ECO:0000313" key="2">
    <source>
        <dbReference type="Proteomes" id="UP001500393"/>
    </source>
</evidence>
<sequence>MRQIGGHRLPSFTFAADDYVHAYDGPTLARLRSAIRAYDPHGVMAIGHVLGA</sequence>